<evidence type="ECO:0000259" key="6">
    <source>
        <dbReference type="Pfam" id="PF07034"/>
    </source>
</evidence>
<comment type="caution">
    <text evidence="8">The sequence shown here is derived from an EMBL/GenBank/DDBJ whole genome shotgun (WGS) entry which is preliminary data.</text>
</comment>
<feature type="domain" description="Origin recognition complex subunit 3 winged helix C-terminal" evidence="7">
    <location>
        <begin position="555"/>
        <end position="628"/>
    </location>
</feature>
<dbReference type="InterPro" id="IPR020795">
    <property type="entry name" value="ORC3"/>
</dbReference>
<dbReference type="PANTHER" id="PTHR12748:SF0">
    <property type="entry name" value="ORIGIN RECOGNITION COMPLEX SUBUNIT 3"/>
    <property type="match status" value="1"/>
</dbReference>
<comment type="subcellular location">
    <subcellularLocation>
        <location evidence="1">Nucleus</location>
    </subcellularLocation>
</comment>
<dbReference type="Proteomes" id="UP001296104">
    <property type="component" value="Unassembled WGS sequence"/>
</dbReference>
<dbReference type="GO" id="GO:0005664">
    <property type="term" value="C:nuclear origin of replication recognition complex"/>
    <property type="evidence" value="ECO:0007669"/>
    <property type="project" value="InterPro"/>
</dbReference>
<keyword evidence="9" id="KW-1185">Reference proteome</keyword>
<dbReference type="CDD" id="cd20704">
    <property type="entry name" value="Orc3"/>
    <property type="match status" value="1"/>
</dbReference>
<evidence type="ECO:0000256" key="3">
    <source>
        <dbReference type="ARBA" id="ARBA00022705"/>
    </source>
</evidence>
<evidence type="ECO:0000259" key="7">
    <source>
        <dbReference type="Pfam" id="PF18137"/>
    </source>
</evidence>
<accession>A0AAI8Z6P8</accession>
<gene>
    <name evidence="8" type="ORF">LECACI_7A008565</name>
</gene>
<name>A0AAI8Z6P8_9PEZI</name>
<evidence type="ECO:0000256" key="5">
    <source>
        <dbReference type="ARBA" id="ARBA00023242"/>
    </source>
</evidence>
<keyword evidence="4" id="KW-0238">DNA-binding</keyword>
<evidence type="ECO:0000256" key="2">
    <source>
        <dbReference type="ARBA" id="ARBA00010977"/>
    </source>
</evidence>
<dbReference type="EMBL" id="CAVMBE010000085">
    <property type="protein sequence ID" value="CAK4033407.1"/>
    <property type="molecule type" value="Genomic_DNA"/>
</dbReference>
<evidence type="ECO:0000256" key="4">
    <source>
        <dbReference type="ARBA" id="ARBA00023125"/>
    </source>
</evidence>
<evidence type="ECO:0000313" key="8">
    <source>
        <dbReference type="EMBL" id="CAK4033407.1"/>
    </source>
</evidence>
<evidence type="ECO:0000256" key="1">
    <source>
        <dbReference type="ARBA" id="ARBA00004123"/>
    </source>
</evidence>
<reference evidence="8" key="1">
    <citation type="submission" date="2023-11" db="EMBL/GenBank/DDBJ databases">
        <authorList>
            <person name="Alioto T."/>
            <person name="Alioto T."/>
            <person name="Gomez Garrido J."/>
        </authorList>
    </citation>
    <scope>NUCLEOTIDE SEQUENCE</scope>
</reference>
<dbReference type="InterPro" id="IPR045667">
    <property type="entry name" value="ORC3_N"/>
</dbReference>
<organism evidence="8 9">
    <name type="scientific">Lecanosticta acicola</name>
    <dbReference type="NCBI Taxonomy" id="111012"/>
    <lineage>
        <taxon>Eukaryota</taxon>
        <taxon>Fungi</taxon>
        <taxon>Dikarya</taxon>
        <taxon>Ascomycota</taxon>
        <taxon>Pezizomycotina</taxon>
        <taxon>Dothideomycetes</taxon>
        <taxon>Dothideomycetidae</taxon>
        <taxon>Mycosphaerellales</taxon>
        <taxon>Mycosphaerellaceae</taxon>
        <taxon>Lecanosticta</taxon>
    </lineage>
</organism>
<dbReference type="GO" id="GO:0005656">
    <property type="term" value="C:nuclear pre-replicative complex"/>
    <property type="evidence" value="ECO:0007669"/>
    <property type="project" value="TreeGrafter"/>
</dbReference>
<feature type="domain" description="Origin recognition complex subunit 3 N-terminal" evidence="6">
    <location>
        <begin position="6"/>
        <end position="307"/>
    </location>
</feature>
<dbReference type="GO" id="GO:0031261">
    <property type="term" value="C:DNA replication preinitiation complex"/>
    <property type="evidence" value="ECO:0007669"/>
    <property type="project" value="TreeGrafter"/>
</dbReference>
<dbReference type="GO" id="GO:0006270">
    <property type="term" value="P:DNA replication initiation"/>
    <property type="evidence" value="ECO:0007669"/>
    <property type="project" value="TreeGrafter"/>
</dbReference>
<dbReference type="Pfam" id="PF07034">
    <property type="entry name" value="ORC3_N"/>
    <property type="match status" value="1"/>
</dbReference>
<dbReference type="Pfam" id="PF18137">
    <property type="entry name" value="WHD_ORC"/>
    <property type="match status" value="1"/>
</dbReference>
<comment type="similarity">
    <text evidence="2">Belongs to the ORC3 family.</text>
</comment>
<keyword evidence="3" id="KW-0235">DNA replication</keyword>
<sequence>MEYEKCYVFEPDDSRPAKRRRTEPQGLQASWNLRKKAYQQAWESQHSRIVDKLETINATTVTDIVKFLDETIGTSSDGKIPTGLILAGPNSALRTSIASQVASHSTSDARRIYVSISSNAGSNLKGLLKTIIQKATSRVADEDDDELEETSGPRKGRKLLNYDLEALREHVGERRIERVVIAFEDTEAFDSDLLSELIELLGCWQDRIPFACLLNIATSVEFLQQRLSRGAVKCLEGKLFDAALSMEEVEQVFEALTHSDSTVWLGSGLMSMILERQADYVQSIESLVQAVQYAYMSCYYANALSVFLDPNLHVEDVPEDHFEALRNLDSFRTFARKLLDGGNTQQLRELLDSNSSLFEFALESVKYGRQVIADSIAATDVVRTIQQSLPGTQVSAKSSLYIQAMSGKLASSPMVRSLLLALRKAPSNVAVEVMRTVSRLDISDQAKKTLAETVRALEDLIAAQEDSTKPLRSEDDVKNSTLRTTVIAQKVELSKQKSTLSKQDAAYTSIVRRFSDLVEGNLLAKLIGAQDLVLNEIFVYDLKSPYREVFMPRPRHAVERALAAPHDYLDCDCCGPEQGGEDKATLASSQPATAVLYQLYLESGNLINASDLWQAFQAVTGAEEDEQRGMALFQRALAELRYLGFLKSTRKRVDHVAKVAWKGL</sequence>
<dbReference type="InterPro" id="IPR040855">
    <property type="entry name" value="ORC_WH_C"/>
</dbReference>
<protein>
    <submittedName>
        <fullName evidence="8">Origin recognition complex subunit 3</fullName>
    </submittedName>
</protein>
<keyword evidence="5" id="KW-0539">Nucleus</keyword>
<proteinExistence type="inferred from homology"/>
<dbReference type="AlphaFoldDB" id="A0AAI8Z6P8"/>
<dbReference type="PANTHER" id="PTHR12748">
    <property type="entry name" value="ORIGIN RECOGNITION COMPLEX SUBUNIT 3"/>
    <property type="match status" value="1"/>
</dbReference>
<evidence type="ECO:0000313" key="9">
    <source>
        <dbReference type="Proteomes" id="UP001296104"/>
    </source>
</evidence>
<dbReference type="GO" id="GO:0003688">
    <property type="term" value="F:DNA replication origin binding"/>
    <property type="evidence" value="ECO:0007669"/>
    <property type="project" value="TreeGrafter"/>
</dbReference>